<dbReference type="EMBL" id="AWWI01000021">
    <property type="protein sequence ID" value="PIL21846.1"/>
    <property type="molecule type" value="Genomic_DNA"/>
</dbReference>
<keyword evidence="3" id="KW-0862">Zinc</keyword>
<protein>
    <recommendedName>
        <fullName evidence="4">CENP-V/GFA domain-containing protein</fullName>
    </recommendedName>
</protein>
<name>A0A2G8RJR5_9RHOB</name>
<dbReference type="InterPro" id="IPR006913">
    <property type="entry name" value="CENP-V/GFA"/>
</dbReference>
<evidence type="ECO:0000256" key="3">
    <source>
        <dbReference type="ARBA" id="ARBA00022833"/>
    </source>
</evidence>
<dbReference type="GO" id="GO:0016846">
    <property type="term" value="F:carbon-sulfur lyase activity"/>
    <property type="evidence" value="ECO:0007669"/>
    <property type="project" value="InterPro"/>
</dbReference>
<dbReference type="SUPFAM" id="SSF51316">
    <property type="entry name" value="Mss4-like"/>
    <property type="match status" value="1"/>
</dbReference>
<proteinExistence type="inferred from homology"/>
<keyword evidence="6" id="KW-1185">Reference proteome</keyword>
<feature type="domain" description="CENP-V/GFA" evidence="4">
    <location>
        <begin position="2"/>
        <end position="85"/>
    </location>
</feature>
<evidence type="ECO:0000313" key="5">
    <source>
        <dbReference type="EMBL" id="PIL21846.1"/>
    </source>
</evidence>
<comment type="similarity">
    <text evidence="1">Belongs to the Gfa family.</text>
</comment>
<dbReference type="InterPro" id="IPR011057">
    <property type="entry name" value="Mss4-like_sf"/>
</dbReference>
<dbReference type="Proteomes" id="UP000231259">
    <property type="component" value="Unassembled WGS sequence"/>
</dbReference>
<dbReference type="Pfam" id="PF04828">
    <property type="entry name" value="GFA"/>
    <property type="match status" value="1"/>
</dbReference>
<gene>
    <name evidence="5" type="ORF">P775_02405</name>
</gene>
<dbReference type="GO" id="GO:0046872">
    <property type="term" value="F:metal ion binding"/>
    <property type="evidence" value="ECO:0007669"/>
    <property type="project" value="UniProtKB-KW"/>
</dbReference>
<keyword evidence="2" id="KW-0479">Metal-binding</keyword>
<dbReference type="AlphaFoldDB" id="A0A2G8RJR5"/>
<accession>A0A2G8RJR5</accession>
<comment type="caution">
    <text evidence="5">The sequence shown here is derived from an EMBL/GenBank/DDBJ whole genome shotgun (WGS) entry which is preliminary data.</text>
</comment>
<evidence type="ECO:0000259" key="4">
    <source>
        <dbReference type="Pfam" id="PF04828"/>
    </source>
</evidence>
<evidence type="ECO:0000256" key="2">
    <source>
        <dbReference type="ARBA" id="ARBA00022723"/>
    </source>
</evidence>
<reference evidence="5 6" key="1">
    <citation type="submission" date="2013-09" db="EMBL/GenBank/DDBJ databases">
        <title>Genome sequencing of Phaeobacter antarcticus sp. nov. SM1211.</title>
        <authorList>
            <person name="Zhang X.-Y."/>
            <person name="Liu C."/>
            <person name="Chen X.-L."/>
            <person name="Xie B.-B."/>
            <person name="Qin Q.-L."/>
            <person name="Rong J.-C."/>
            <person name="Zhang Y.-Z."/>
        </authorList>
    </citation>
    <scope>NUCLEOTIDE SEQUENCE [LARGE SCALE GENOMIC DNA]</scope>
    <source>
        <strain evidence="5 6">SM1211</strain>
    </source>
</reference>
<evidence type="ECO:0000256" key="1">
    <source>
        <dbReference type="ARBA" id="ARBA00005495"/>
    </source>
</evidence>
<organism evidence="5 6">
    <name type="scientific">Puniceibacterium antarcticum</name>
    <dbReference type="NCBI Taxonomy" id="1206336"/>
    <lineage>
        <taxon>Bacteria</taxon>
        <taxon>Pseudomonadati</taxon>
        <taxon>Pseudomonadota</taxon>
        <taxon>Alphaproteobacteria</taxon>
        <taxon>Rhodobacterales</taxon>
        <taxon>Paracoccaceae</taxon>
        <taxon>Puniceibacterium</taxon>
    </lineage>
</organism>
<dbReference type="Gene3D" id="3.90.1590.10">
    <property type="entry name" value="glutathione-dependent formaldehyde- activating enzyme (gfa)"/>
    <property type="match status" value="1"/>
</dbReference>
<sequence>MCQRWAGSALFAITIPEVDITFSGIHAIQRFQSSGWAERAWCGTCGSSLWYKVTEKGQHFGGYEIPIGLFDDANGLVIAHEIFIDRKPDAFALAGDHERLSDAETLSRLGITEE</sequence>
<evidence type="ECO:0000313" key="6">
    <source>
        <dbReference type="Proteomes" id="UP000231259"/>
    </source>
</evidence>